<reference evidence="2" key="1">
    <citation type="submission" date="2020-08" db="EMBL/GenBank/DDBJ databases">
        <title>Genome public.</title>
        <authorList>
            <person name="Liu C."/>
            <person name="Sun Q."/>
        </authorList>
    </citation>
    <scope>NUCLEOTIDE SEQUENCE</scope>
    <source>
        <strain evidence="2">BX7</strain>
    </source>
</reference>
<protein>
    <submittedName>
        <fullName evidence="2">MBL fold metallo-hydrolase</fullName>
    </submittedName>
</protein>
<dbReference type="Gene3D" id="3.60.15.10">
    <property type="entry name" value="Ribonuclease Z/Hydroxyacylglutathione hydrolase-like"/>
    <property type="match status" value="1"/>
</dbReference>
<accession>A0A926HTJ9</accession>
<evidence type="ECO:0000259" key="1">
    <source>
        <dbReference type="Pfam" id="PF00753"/>
    </source>
</evidence>
<sequence length="282" mass="32503">MKITLLVENHSLFNKFYNAEHGFSAWVEDEDKKILYDTAYSDKFIHNAEAMGIDLRTADYVIISHNHYDHSGGLKYLIQYYEKNAMYRKPVLLMSDPEIMTPRYQFTWNCSLGMDVSMEVLHKFFDVQFVPGPLWLTKNLCYMGKCEITNDFEREVPQSPKILRDGKWCDDFVDEDTQLCYRHADGKNCSVLAACAHYGIANIMEYAKKLTGASHVHTYLGGSHLRSDEVTQHQMDKTCEYVRNEKIDRFYICHDTDLPCVLQLANACPAMEAGVGLVVECE</sequence>
<dbReference type="RefSeq" id="WP_249299080.1">
    <property type="nucleotide sequence ID" value="NZ_JACRSP010000001.1"/>
</dbReference>
<comment type="caution">
    <text evidence="2">The sequence shown here is derived from an EMBL/GenBank/DDBJ whole genome shotgun (WGS) entry which is preliminary data.</text>
</comment>
<dbReference type="Pfam" id="PF00753">
    <property type="entry name" value="Lactamase_B"/>
    <property type="match status" value="1"/>
</dbReference>
<dbReference type="InterPro" id="IPR041712">
    <property type="entry name" value="DHPS-like_MBL-fold"/>
</dbReference>
<evidence type="ECO:0000313" key="3">
    <source>
        <dbReference type="Proteomes" id="UP000620366"/>
    </source>
</evidence>
<dbReference type="AlphaFoldDB" id="A0A926HTJ9"/>
<evidence type="ECO:0000313" key="2">
    <source>
        <dbReference type="EMBL" id="MBC8535383.1"/>
    </source>
</evidence>
<dbReference type="Proteomes" id="UP000620366">
    <property type="component" value="Unassembled WGS sequence"/>
</dbReference>
<keyword evidence="3" id="KW-1185">Reference proteome</keyword>
<dbReference type="PANTHER" id="PTHR13754:SF18">
    <property type="entry name" value="7,8-DIHYDROPTERIN-6-METHYL-4-(BETA-D-RIBOFURANOSYL)-AMINOBENZENE-5'-PHOSPHATE SYNTHASE"/>
    <property type="match status" value="1"/>
</dbReference>
<dbReference type="InterPro" id="IPR001279">
    <property type="entry name" value="Metallo-B-lactamas"/>
</dbReference>
<gene>
    <name evidence="2" type="ORF">H8695_01565</name>
</gene>
<dbReference type="CDD" id="cd07713">
    <property type="entry name" value="DHPS-like_MBL-fold"/>
    <property type="match status" value="1"/>
</dbReference>
<dbReference type="GO" id="GO:0016740">
    <property type="term" value="F:transferase activity"/>
    <property type="evidence" value="ECO:0007669"/>
    <property type="project" value="TreeGrafter"/>
</dbReference>
<proteinExistence type="predicted"/>
<name>A0A926HTJ9_9FIRM</name>
<dbReference type="EMBL" id="JACRSP010000001">
    <property type="protein sequence ID" value="MBC8535383.1"/>
    <property type="molecule type" value="Genomic_DNA"/>
</dbReference>
<dbReference type="InterPro" id="IPR052926">
    <property type="entry name" value="Metallo-beta-lactamase_dom"/>
</dbReference>
<organism evidence="2 3">
    <name type="scientific">Feifania hominis</name>
    <dbReference type="NCBI Taxonomy" id="2763660"/>
    <lineage>
        <taxon>Bacteria</taxon>
        <taxon>Bacillati</taxon>
        <taxon>Bacillota</taxon>
        <taxon>Clostridia</taxon>
        <taxon>Eubacteriales</taxon>
        <taxon>Feifaniaceae</taxon>
        <taxon>Feifania</taxon>
    </lineage>
</organism>
<feature type="domain" description="Metallo-beta-lactamase" evidence="1">
    <location>
        <begin position="21"/>
        <end position="97"/>
    </location>
</feature>
<dbReference type="PANTHER" id="PTHR13754">
    <property type="entry name" value="METALLO-BETA-LACTAMASE SUPERFAMILY PROTEIN"/>
    <property type="match status" value="1"/>
</dbReference>
<dbReference type="InterPro" id="IPR036866">
    <property type="entry name" value="RibonucZ/Hydroxyglut_hydro"/>
</dbReference>
<dbReference type="SUPFAM" id="SSF56281">
    <property type="entry name" value="Metallo-hydrolase/oxidoreductase"/>
    <property type="match status" value="1"/>
</dbReference>